<feature type="repeat" description="ANK" evidence="3">
    <location>
        <begin position="771"/>
        <end position="803"/>
    </location>
</feature>
<evidence type="ECO:0000256" key="3">
    <source>
        <dbReference type="PROSITE-ProRule" id="PRU00023"/>
    </source>
</evidence>
<protein>
    <submittedName>
        <fullName evidence="6">Ankyrin repeat-containing protein</fullName>
    </submittedName>
</protein>
<dbReference type="PROSITE" id="PS50088">
    <property type="entry name" value="ANK_REPEAT"/>
    <property type="match status" value="11"/>
</dbReference>
<feature type="transmembrane region" description="Helical" evidence="5">
    <location>
        <begin position="104"/>
        <end position="133"/>
    </location>
</feature>
<feature type="transmembrane region" description="Helical" evidence="5">
    <location>
        <begin position="167"/>
        <end position="190"/>
    </location>
</feature>
<feature type="repeat" description="ANK" evidence="3">
    <location>
        <begin position="485"/>
        <end position="517"/>
    </location>
</feature>
<keyword evidence="5" id="KW-0812">Transmembrane</keyword>
<feature type="transmembrane region" description="Helical" evidence="5">
    <location>
        <begin position="38"/>
        <end position="60"/>
    </location>
</feature>
<feature type="repeat" description="ANK" evidence="3">
    <location>
        <begin position="902"/>
        <end position="934"/>
    </location>
</feature>
<feature type="repeat" description="ANK" evidence="3">
    <location>
        <begin position="1086"/>
        <end position="1118"/>
    </location>
</feature>
<evidence type="ECO:0000313" key="6">
    <source>
        <dbReference type="EMBL" id="AFC87090.1"/>
    </source>
</evidence>
<keyword evidence="7" id="KW-1185">Reference proteome</keyword>
<dbReference type="RefSeq" id="WP_014404093.1">
    <property type="nucleotide sequence ID" value="NC_017033.1"/>
</dbReference>
<dbReference type="HOGENOM" id="CLU_009722_0_0_6"/>
<feature type="region of interest" description="Disordered" evidence="4">
    <location>
        <begin position="228"/>
        <end position="277"/>
    </location>
</feature>
<gene>
    <name evidence="6" type="ordered locus">Fraau_2748</name>
</gene>
<sequence length="1165" mass="122662">MSQPKPRRRPSFLQTCSGFLPGLAAMAVAAAVDHPLRLIPLLLGGALTMAAVCHAIGFDPEPSLARSMQRRGLACLGVLTVATVLIFALIAWPLLLLSQGHDRLAWPLLAGGLLLALLAMLRTWPILGLIYLWDDAYPARTRGSSSLTAIRRSALFGWHVSGQTRGWLIGLPGALAALLLILAMIALSGLRGLLPASAHLLALAAYAVILLPLGCLLIANRTLRLLLREPGKSSPGPGERTRDSGVETAMTRPRPASEPATPRPAPPPAGEVAVRKTSTPEQAAALLAAVRLADVETALQLIEDGADPNARPTAGDRDQRPALMLAALLTDTRLLRALIAAGADVDQRSGSLTPLLAATRDSWHGRAEAVLTLLSNGADAQACDQDGNTPLHGAARAAEPGVLAMLLDAGAQIDQLNRDGESALVVACRAANWAQAGFLLERHAKLAPADGVPALVAAAGITEDDPDGIQLLLKHRAGINAVDRRRRSALLEAASEGHEKIAGILLKAGIKIQMADQHGTTALMEAARSGALGIVQRLVEAQADARARDHHGRDALMLACQSTRATSEIIRLLLVLGADPRATGQDGLTALDHAAANGRWDLVAQIDPQASLPASLARTIGEVPRPDFEQFQEALRQHRWADLAALLQNMPPPRPAEAAGLYLELARPGHRQARRWLLAHGLPAEARLDPVITATGDGAVVPMGRRLFDALLQQLPEAGEAIDDLLDAGASPAGRGLLAQALHRIGPDPAADRSLLRWIEAGADLFGPDEHGHSPLQLAAIHGHQHLLEALLDHGCDPNGRTPHGQTPLFAAVQHGPQALPMVRQLIRHGADPERIDGNGETPLGLALEAADIEPWLNWSGWPLPGRPLRAGDLADAAARGAAVAVQHLLDLGFAVDSRDAAGATALMHACGAGHVQVVNTLLAAGADSRLTADNGMTALATTIRGRRENTLRRLLEAGAEVDQHLPDATTALMLSAALGYPELSELLLQAGAELAATDALGRSPLHFAAQFSFDTGDSLRAHRLLEQLLRRGAAVDLADKEGMTPLLLLLGAHRPPGTRCDDTHLGALLPILLDAGADISHADQRGVTALHACAIHALLAPARILLNRGADRQLTDRLGRTAADVADRLGYVDIAHELSVRSMPASVIPSVRQTLRQPAQPPGP</sequence>
<keyword evidence="1" id="KW-0677">Repeat</keyword>
<dbReference type="STRING" id="767434.Fraau_2748"/>
<feature type="repeat" description="ANK" evidence="3">
    <location>
        <begin position="1001"/>
        <end position="1041"/>
    </location>
</feature>
<feature type="repeat" description="ANK" evidence="3">
    <location>
        <begin position="518"/>
        <end position="550"/>
    </location>
</feature>
<feature type="transmembrane region" description="Helical" evidence="5">
    <location>
        <begin position="12"/>
        <end position="32"/>
    </location>
</feature>
<keyword evidence="5" id="KW-1133">Transmembrane helix</keyword>
<dbReference type="AlphaFoldDB" id="H8KZN0"/>
<dbReference type="PANTHER" id="PTHR24198">
    <property type="entry name" value="ANKYRIN REPEAT AND PROTEIN KINASE DOMAIN-CONTAINING PROTEIN"/>
    <property type="match status" value="1"/>
</dbReference>
<evidence type="ECO:0000256" key="2">
    <source>
        <dbReference type="ARBA" id="ARBA00023043"/>
    </source>
</evidence>
<feature type="repeat" description="ANK" evidence="3">
    <location>
        <begin position="386"/>
        <end position="418"/>
    </location>
</feature>
<dbReference type="EMBL" id="CP003350">
    <property type="protein sequence ID" value="AFC87090.1"/>
    <property type="molecule type" value="Genomic_DNA"/>
</dbReference>
<dbReference type="SMART" id="SM00248">
    <property type="entry name" value="ANK"/>
    <property type="match status" value="17"/>
</dbReference>
<dbReference type="Proteomes" id="UP000005234">
    <property type="component" value="Chromosome"/>
</dbReference>
<feature type="repeat" description="ANK" evidence="3">
    <location>
        <begin position="804"/>
        <end position="838"/>
    </location>
</feature>
<dbReference type="OrthoDB" id="8960888at2"/>
<evidence type="ECO:0000313" key="7">
    <source>
        <dbReference type="Proteomes" id="UP000005234"/>
    </source>
</evidence>
<dbReference type="Gene3D" id="1.25.40.20">
    <property type="entry name" value="Ankyrin repeat-containing domain"/>
    <property type="match status" value="5"/>
</dbReference>
<feature type="repeat" description="ANK" evidence="3">
    <location>
        <begin position="551"/>
        <end position="585"/>
    </location>
</feature>
<accession>H8KZN0</accession>
<evidence type="ECO:0000256" key="1">
    <source>
        <dbReference type="ARBA" id="ARBA00022737"/>
    </source>
</evidence>
<organism evidence="6 7">
    <name type="scientific">Frateuria aurantia (strain ATCC 33424 / DSM 6220 / KCTC 2777 / LMG 1558 / NBRC 3245 / NCIMB 13370)</name>
    <name type="common">Acetobacter aurantius</name>
    <dbReference type="NCBI Taxonomy" id="767434"/>
    <lineage>
        <taxon>Bacteria</taxon>
        <taxon>Pseudomonadati</taxon>
        <taxon>Pseudomonadota</taxon>
        <taxon>Gammaproteobacteria</taxon>
        <taxon>Lysobacterales</taxon>
        <taxon>Rhodanobacteraceae</taxon>
        <taxon>Frateuria</taxon>
    </lineage>
</organism>
<dbReference type="InterPro" id="IPR002110">
    <property type="entry name" value="Ankyrin_rpt"/>
</dbReference>
<dbReference type="eggNOG" id="COG0666">
    <property type="taxonomic scope" value="Bacteria"/>
</dbReference>
<dbReference type="KEGG" id="fau:Fraau_2748"/>
<reference evidence="6" key="1">
    <citation type="submission" date="2012-02" db="EMBL/GenBank/DDBJ databases">
        <title>The complete genome of Frateuria aurantia DSM 6220.</title>
        <authorList>
            <consortium name="US DOE Joint Genome Institute (JGI-PGF)"/>
            <person name="Lucas S."/>
            <person name="Copeland A."/>
            <person name="Lapidus A."/>
            <person name="Glavina del Rio T."/>
            <person name="Dalin E."/>
            <person name="Tice H."/>
            <person name="Bruce D."/>
            <person name="Goodwin L."/>
            <person name="Pitluck S."/>
            <person name="Peters L."/>
            <person name="Ovchinnikova G."/>
            <person name="Teshima H."/>
            <person name="Kyrpides N."/>
            <person name="Mavromatis K."/>
            <person name="Ivanova N."/>
            <person name="Brettin T."/>
            <person name="Detter J.C."/>
            <person name="Han C."/>
            <person name="Larimer F."/>
            <person name="Land M."/>
            <person name="Hauser L."/>
            <person name="Markowitz V."/>
            <person name="Cheng J.-F."/>
            <person name="Hugenholtz P."/>
            <person name="Woyke T."/>
            <person name="Wu D."/>
            <person name="Brambilla E."/>
            <person name="Klenk H.-P."/>
            <person name="Eisen J.A."/>
        </authorList>
    </citation>
    <scope>NUCLEOTIDE SEQUENCE</scope>
    <source>
        <strain evidence="6">DSM 6220</strain>
    </source>
</reference>
<dbReference type="PANTHER" id="PTHR24198:SF165">
    <property type="entry name" value="ANKYRIN REPEAT-CONTAINING PROTEIN-RELATED"/>
    <property type="match status" value="1"/>
</dbReference>
<evidence type="ECO:0000256" key="4">
    <source>
        <dbReference type="SAM" id="MobiDB-lite"/>
    </source>
</evidence>
<keyword evidence="2 3" id="KW-0040">ANK repeat</keyword>
<feature type="transmembrane region" description="Helical" evidence="5">
    <location>
        <begin position="196"/>
        <end position="219"/>
    </location>
</feature>
<feature type="repeat" description="ANK" evidence="3">
    <location>
        <begin position="968"/>
        <end position="1000"/>
    </location>
</feature>
<dbReference type="PROSITE" id="PS50297">
    <property type="entry name" value="ANK_REP_REGION"/>
    <property type="match status" value="6"/>
</dbReference>
<dbReference type="Pfam" id="PF12796">
    <property type="entry name" value="Ank_2"/>
    <property type="match status" value="4"/>
</dbReference>
<name>H8KZN0_FRAAD</name>
<keyword evidence="5" id="KW-0472">Membrane</keyword>
<evidence type="ECO:0000256" key="5">
    <source>
        <dbReference type="SAM" id="Phobius"/>
    </source>
</evidence>
<dbReference type="InterPro" id="IPR036770">
    <property type="entry name" value="Ankyrin_rpt-contain_sf"/>
</dbReference>
<proteinExistence type="predicted"/>
<dbReference type="SUPFAM" id="SSF48403">
    <property type="entry name" value="Ankyrin repeat"/>
    <property type="match status" value="2"/>
</dbReference>
<feature type="repeat" description="ANK" evidence="3">
    <location>
        <begin position="318"/>
        <end position="350"/>
    </location>
</feature>
<feature type="transmembrane region" description="Helical" evidence="5">
    <location>
        <begin position="72"/>
        <end position="92"/>
    </location>
</feature>